<evidence type="ECO:0000313" key="2">
    <source>
        <dbReference type="WBParaSite" id="ACRNAN_scaffold1976.g19529.t1"/>
    </source>
</evidence>
<dbReference type="SUPFAM" id="SSF53800">
    <property type="entry name" value="Chelatase"/>
    <property type="match status" value="1"/>
</dbReference>
<reference evidence="2" key="1">
    <citation type="submission" date="2022-11" db="UniProtKB">
        <authorList>
            <consortium name="WormBaseParasite"/>
        </authorList>
    </citation>
    <scope>IDENTIFICATION</scope>
</reference>
<organism evidence="1 2">
    <name type="scientific">Acrobeloides nanus</name>
    <dbReference type="NCBI Taxonomy" id="290746"/>
    <lineage>
        <taxon>Eukaryota</taxon>
        <taxon>Metazoa</taxon>
        <taxon>Ecdysozoa</taxon>
        <taxon>Nematoda</taxon>
        <taxon>Chromadorea</taxon>
        <taxon>Rhabditida</taxon>
        <taxon>Tylenchina</taxon>
        <taxon>Cephalobomorpha</taxon>
        <taxon>Cephaloboidea</taxon>
        <taxon>Cephalobidae</taxon>
        <taxon>Acrobeloides</taxon>
    </lineage>
</organism>
<proteinExistence type="predicted"/>
<dbReference type="WBParaSite" id="ACRNAN_scaffold1976.g19529.t1">
    <property type="protein sequence ID" value="ACRNAN_scaffold1976.g19529.t1"/>
    <property type="gene ID" value="ACRNAN_scaffold1976.g19529"/>
</dbReference>
<dbReference type="Proteomes" id="UP000887540">
    <property type="component" value="Unplaced"/>
</dbReference>
<dbReference type="Gene3D" id="3.40.50.1400">
    <property type="match status" value="1"/>
</dbReference>
<name>A0A914D8S3_9BILA</name>
<protein>
    <submittedName>
        <fullName evidence="2">Ferrochelatase</fullName>
    </submittedName>
</protein>
<sequence length="352" mass="39895">MQAPLPTEGLPANAGTTIMLLHKGYPNNPAEALQHLASHFQESGVPQILTSSMAELYWKKYSTDLHHCIDNSQSYPSFEDTLTHVSTNLQSILANFTPEFGPFRVHFTSLDTSFEDSITDIIKNGTDSLFLVSLYPLYNKRTGSMLSRINDVLQKQTKTKDYPSEDIARTSHVSSKFPTTFDCTRLVNIGAMSQIVHYFAEKILLRIEDCGADSVIFAVPLPDIRISKAYCEQVTSISQRIVYSLLERSLKSVDWRVAFYKSWEQLPSTQKYPTIHDQVKHLRKYGNQTTLILPLLELFPGFDTETTLPKLVFDHEDLVLVQPITDDKALLHSIADMIKSELLTISQIRSYD</sequence>
<dbReference type="AlphaFoldDB" id="A0A914D8S3"/>
<keyword evidence="1" id="KW-1185">Reference proteome</keyword>
<accession>A0A914D8S3</accession>
<evidence type="ECO:0000313" key="1">
    <source>
        <dbReference type="Proteomes" id="UP000887540"/>
    </source>
</evidence>